<evidence type="ECO:0000256" key="2">
    <source>
        <dbReference type="ARBA" id="ARBA00022840"/>
    </source>
</evidence>
<reference evidence="4 5" key="1">
    <citation type="submission" date="2018-04" db="EMBL/GenBank/DDBJ databases">
        <title>The genome of golden apple snail Pomacea canaliculata provides insight into stress tolerance and invasive adaptation.</title>
        <authorList>
            <person name="Liu C."/>
            <person name="Liu B."/>
            <person name="Ren Y."/>
            <person name="Zhang Y."/>
            <person name="Wang H."/>
            <person name="Li S."/>
            <person name="Jiang F."/>
            <person name="Yin L."/>
            <person name="Zhang G."/>
            <person name="Qian W."/>
            <person name="Fan W."/>
        </authorList>
    </citation>
    <scope>NUCLEOTIDE SEQUENCE [LARGE SCALE GENOMIC DNA]</scope>
    <source>
        <strain evidence="4">SZHN2017</strain>
        <tissue evidence="4">Muscle</tissue>
    </source>
</reference>
<dbReference type="GO" id="GO:0004672">
    <property type="term" value="F:protein kinase activity"/>
    <property type="evidence" value="ECO:0007669"/>
    <property type="project" value="InterPro"/>
</dbReference>
<dbReference type="Pfam" id="PF07714">
    <property type="entry name" value="PK_Tyr_Ser-Thr"/>
    <property type="match status" value="1"/>
</dbReference>
<dbReference type="SUPFAM" id="SSF56112">
    <property type="entry name" value="Protein kinase-like (PK-like)"/>
    <property type="match status" value="1"/>
</dbReference>
<dbReference type="InterPro" id="IPR050198">
    <property type="entry name" value="Non-receptor_tyrosine_kinases"/>
</dbReference>
<comment type="caution">
    <text evidence="4">The sequence shown here is derived from an EMBL/GenBank/DDBJ whole genome shotgun (WGS) entry which is preliminary data.</text>
</comment>
<dbReference type="PROSITE" id="PS50011">
    <property type="entry name" value="PROTEIN_KINASE_DOM"/>
    <property type="match status" value="1"/>
</dbReference>
<protein>
    <recommendedName>
        <fullName evidence="3">Protein kinase domain-containing protein</fullName>
    </recommendedName>
</protein>
<accession>A0A2T7P1L5</accession>
<evidence type="ECO:0000259" key="3">
    <source>
        <dbReference type="PROSITE" id="PS50011"/>
    </source>
</evidence>
<dbReference type="Proteomes" id="UP000245119">
    <property type="component" value="Linkage Group LG7"/>
</dbReference>
<dbReference type="InterPro" id="IPR000719">
    <property type="entry name" value="Prot_kinase_dom"/>
</dbReference>
<keyword evidence="5" id="KW-1185">Reference proteome</keyword>
<organism evidence="4 5">
    <name type="scientific">Pomacea canaliculata</name>
    <name type="common">Golden apple snail</name>
    <dbReference type="NCBI Taxonomy" id="400727"/>
    <lineage>
        <taxon>Eukaryota</taxon>
        <taxon>Metazoa</taxon>
        <taxon>Spiralia</taxon>
        <taxon>Lophotrochozoa</taxon>
        <taxon>Mollusca</taxon>
        <taxon>Gastropoda</taxon>
        <taxon>Caenogastropoda</taxon>
        <taxon>Architaenioglossa</taxon>
        <taxon>Ampullarioidea</taxon>
        <taxon>Ampullariidae</taxon>
        <taxon>Pomacea</taxon>
    </lineage>
</organism>
<dbReference type="PANTHER" id="PTHR24418">
    <property type="entry name" value="TYROSINE-PROTEIN KINASE"/>
    <property type="match status" value="1"/>
</dbReference>
<dbReference type="OrthoDB" id="6162313at2759"/>
<dbReference type="AlphaFoldDB" id="A0A2T7P1L5"/>
<dbReference type="InterPro" id="IPR001245">
    <property type="entry name" value="Ser-Thr/Tyr_kinase_cat_dom"/>
</dbReference>
<dbReference type="GO" id="GO:0005524">
    <property type="term" value="F:ATP binding"/>
    <property type="evidence" value="ECO:0007669"/>
    <property type="project" value="UniProtKB-KW"/>
</dbReference>
<sequence length="911" mass="105044">MASEHQEKFKHAVHVLSCLNGECKPHIERLVQLLEERGVQCVYQARGDYGIGGLFATRFKDFFGICERTVIHICQESIETVKEFEEILLDGAEKTSFFRIPCSPLDSSKFIKQFNVWDLSEEPVLKRFIEEISKKRSDSLDLPKAFDEPSLPVSSDELHMVSPVVSPKTFKAVSFIHRGAVYPVLHVDESFLLPSSVEEHIRKSFQRNINPERSSKEDLFFILNEVLPDLYKQGDITRLSQLTRSHQPLLRDRALRYIELLLLLSEEPPPSVSDMKETETSLFSLFSDAEISQEDETLIRVIVTYIMTLVRFIMACHSEGNDGECDRHLNAITHRKLFKNPKLMKNDKKSAIKKTGALIKVVQNCVHCWHKNCKKLQNKIISTEDCSNNKAKQPPSKELQLFLLVSSLIQLNKDGNFAPYSHRFYQLNLKKSTGASLSKQFEIILVHINICGLRTFLEHRTMTEELGATFNFSEGCKETIKILSELLLILDENERPQLLKELTTLLFHHNKDIRKESSKLYNEDKIITMTYNLWENLFLTSKELVSPLTKNVSTEYSFPFHVDWGWTVVKENFSGKENRILMHVLCPSTKELEVGVECSSKDERFNELQLLKALQHPHIVQLQAYSESVWPQFYITEDYMVEALQTLLVNKSRKNNFYSMKELLMFSVDAMEGVRYLHSNNIVHRHLTAAHLFISTSGQVKLSGLMHARKLSEDTIRDFHCSLVPTRWSAPESLKECLFSKKSDMWMVVDGTRVLCKESCIPSPIYKVISQLTKIEPSSRLSEVKAVIDVLQSEAKQMNKDDLYSNGNNEVLKIENSKHQGSMRGLIHIQEDCPKDFSTNVFSRLKSCHLPGISPLISRPRITSDKKRELRTVIETSTIWTFMRELQRLHIYIEKGSLLHEQIKSELTNFH</sequence>
<dbReference type="Gene3D" id="1.10.510.10">
    <property type="entry name" value="Transferase(Phosphotransferase) domain 1"/>
    <property type="match status" value="1"/>
</dbReference>
<feature type="domain" description="Protein kinase" evidence="3">
    <location>
        <begin position="566"/>
        <end position="822"/>
    </location>
</feature>
<proteinExistence type="predicted"/>
<dbReference type="STRING" id="400727.A0A2T7P1L5"/>
<gene>
    <name evidence="4" type="ORF">C0Q70_12448</name>
</gene>
<evidence type="ECO:0000313" key="5">
    <source>
        <dbReference type="Proteomes" id="UP000245119"/>
    </source>
</evidence>
<dbReference type="InterPro" id="IPR011009">
    <property type="entry name" value="Kinase-like_dom_sf"/>
</dbReference>
<keyword evidence="1" id="KW-0547">Nucleotide-binding</keyword>
<keyword evidence="2" id="KW-0067">ATP-binding</keyword>
<evidence type="ECO:0000256" key="1">
    <source>
        <dbReference type="ARBA" id="ARBA00022741"/>
    </source>
</evidence>
<dbReference type="EMBL" id="PZQS01000007">
    <property type="protein sequence ID" value="PVD27293.1"/>
    <property type="molecule type" value="Genomic_DNA"/>
</dbReference>
<evidence type="ECO:0000313" key="4">
    <source>
        <dbReference type="EMBL" id="PVD27293.1"/>
    </source>
</evidence>
<name>A0A2T7P1L5_POMCA</name>